<comment type="caution">
    <text evidence="1">The sequence shown here is derived from an EMBL/GenBank/DDBJ whole genome shotgun (WGS) entry which is preliminary data.</text>
</comment>
<organism evidence="1 2">
    <name type="scientific">Marinobacter orientalis</name>
    <dbReference type="NCBI Taxonomy" id="1928859"/>
    <lineage>
        <taxon>Bacteria</taxon>
        <taxon>Pseudomonadati</taxon>
        <taxon>Pseudomonadota</taxon>
        <taxon>Gammaproteobacteria</taxon>
        <taxon>Pseudomonadales</taxon>
        <taxon>Marinobacteraceae</taxon>
        <taxon>Marinobacter</taxon>
    </lineage>
</organism>
<evidence type="ECO:0000313" key="1">
    <source>
        <dbReference type="EMBL" id="NMT65034.1"/>
    </source>
</evidence>
<keyword evidence="2" id="KW-1185">Reference proteome</keyword>
<dbReference type="OrthoDB" id="7064775at2"/>
<proteinExistence type="predicted"/>
<dbReference type="AlphaFoldDB" id="A0A7Y0WTL8"/>
<dbReference type="RefSeq" id="WP_135955760.1">
    <property type="nucleotide sequence ID" value="NZ_JABCKY010000008.1"/>
</dbReference>
<sequence>MDWLDDKPCVIVLCDMRRFAVKDLLFIQNIQTILLGVAEYARSQEGEWVEVHRHPGMFTSRKKYVSAVAVVFAATGKTMILHNPNASISLLGSDLLSGFPSQYQAVEKSDGLRWQKV</sequence>
<reference evidence="1 2" key="1">
    <citation type="submission" date="2020-04" db="EMBL/GenBank/DDBJ databases">
        <title>Marinobacter oceani sp. nov., isolated from marine solar saltern.</title>
        <authorList>
            <person name="Chen X.-Y."/>
        </authorList>
    </citation>
    <scope>NUCLEOTIDE SEQUENCE [LARGE SCALE GENOMIC DNA]</scope>
    <source>
        <strain evidence="1 2">W62</strain>
    </source>
</reference>
<gene>
    <name evidence="1" type="ORF">HIU99_15720</name>
</gene>
<dbReference type="EMBL" id="JABCKY010000008">
    <property type="protein sequence ID" value="NMT65034.1"/>
    <property type="molecule type" value="Genomic_DNA"/>
</dbReference>
<dbReference type="Proteomes" id="UP000567186">
    <property type="component" value="Unassembled WGS sequence"/>
</dbReference>
<name>A0A7Y0WTL8_9GAMM</name>
<accession>A0A7Y0WTL8</accession>
<evidence type="ECO:0000313" key="2">
    <source>
        <dbReference type="Proteomes" id="UP000567186"/>
    </source>
</evidence>
<protein>
    <submittedName>
        <fullName evidence="1">Uncharacterized protein</fullName>
    </submittedName>
</protein>